<protein>
    <submittedName>
        <fullName evidence="1">Uncharacterized protein</fullName>
    </submittedName>
</protein>
<dbReference type="RefSeq" id="WP_207687795.1">
    <property type="nucleotide sequence ID" value="NZ_CP061799.1"/>
</dbReference>
<dbReference type="KEGG" id="dli:dnl_41550"/>
<name>A0A975BAN1_9BACT</name>
<sequence>MKNFKYALTDKYCRGFGKRFGKNPCIYFDASVQECRLFRELKPDILWEKCRYTDFFMLYKSIDRHLDRFMNIYGIQIIDNKEDINFNDIIENLKRPVKNPGFTKYNLETWKKYINTSVYRKVREILIKRGIIGHKKECQNCSFFSQTKSNVCLLKKEIRKKTDRICEKYSQTGKDKTEQCESCEHLTKRIAHFCFKKMEPRNKTDKTCEEYKAIITNIISEIKNRENEESYDIYPPESDNPETLLEKKNIEIKRLKEIESKKLKEKDPLSELMKKILVQRVQNEARGTARRTICKRQHELFCNVLNLLEKGISMEKAISKIADGDNNKLKMNNRDINEIRIYFKENCPELIK</sequence>
<organism evidence="1 2">
    <name type="scientific">Desulfonema limicola</name>
    <dbReference type="NCBI Taxonomy" id="45656"/>
    <lineage>
        <taxon>Bacteria</taxon>
        <taxon>Pseudomonadati</taxon>
        <taxon>Thermodesulfobacteriota</taxon>
        <taxon>Desulfobacteria</taxon>
        <taxon>Desulfobacterales</taxon>
        <taxon>Desulfococcaceae</taxon>
        <taxon>Desulfonema</taxon>
    </lineage>
</organism>
<dbReference type="Proteomes" id="UP000663720">
    <property type="component" value="Chromosome"/>
</dbReference>
<dbReference type="EMBL" id="CP061799">
    <property type="protein sequence ID" value="QTA81805.1"/>
    <property type="molecule type" value="Genomic_DNA"/>
</dbReference>
<proteinExistence type="predicted"/>
<reference evidence="1" key="1">
    <citation type="journal article" date="2021" name="Microb. Physiol.">
        <title>Proteogenomic Insights into the Physiology of Marine, Sulfate-Reducing, Filamentous Desulfonema limicola and Desulfonema magnum.</title>
        <authorList>
            <person name="Schnaars V."/>
            <person name="Wohlbrand L."/>
            <person name="Scheve S."/>
            <person name="Hinrichs C."/>
            <person name="Reinhardt R."/>
            <person name="Rabus R."/>
        </authorList>
    </citation>
    <scope>NUCLEOTIDE SEQUENCE</scope>
    <source>
        <strain evidence="1">5ac10</strain>
    </source>
</reference>
<dbReference type="AlphaFoldDB" id="A0A975BAN1"/>
<gene>
    <name evidence="1" type="ORF">dnl_41550</name>
</gene>
<accession>A0A975BAN1</accession>
<evidence type="ECO:0000313" key="2">
    <source>
        <dbReference type="Proteomes" id="UP000663720"/>
    </source>
</evidence>
<keyword evidence="2" id="KW-1185">Reference proteome</keyword>
<evidence type="ECO:0000313" key="1">
    <source>
        <dbReference type="EMBL" id="QTA81805.1"/>
    </source>
</evidence>